<keyword evidence="4" id="KW-0539">Nucleus</keyword>
<evidence type="ECO:0000259" key="6">
    <source>
        <dbReference type="Pfam" id="PF05179"/>
    </source>
</evidence>
<dbReference type="PANTHER" id="PTHR12466:SF8">
    <property type="entry name" value="PARAFIBROMIN"/>
    <property type="match status" value="1"/>
</dbReference>
<dbReference type="InterPro" id="IPR031336">
    <property type="entry name" value="CDC73_C"/>
</dbReference>
<feature type="domain" description="Cell division control protein 73 C-terminal" evidence="6">
    <location>
        <begin position="271"/>
        <end position="426"/>
    </location>
</feature>
<dbReference type="OrthoDB" id="2186602at2759"/>
<proteinExistence type="inferred from homology"/>
<evidence type="ECO:0000256" key="3">
    <source>
        <dbReference type="ARBA" id="ARBA00023163"/>
    </source>
</evidence>
<protein>
    <submittedName>
        <fullName evidence="8">PAF1 complex protein Cdc73</fullName>
    </submittedName>
</protein>
<dbReference type="GeneID" id="9686906"/>
<comment type="similarity">
    <text evidence="2">Belongs to the CDC73 family.</text>
</comment>
<dbReference type="eggNOG" id="KOG3786">
    <property type="taxonomic scope" value="Eukaryota"/>
</dbReference>
<dbReference type="EMBL" id="GG663744">
    <property type="protein sequence ID" value="EEH54096.1"/>
    <property type="molecule type" value="Genomic_DNA"/>
</dbReference>
<dbReference type="GO" id="GO:0032968">
    <property type="term" value="P:positive regulation of transcription elongation by RNA polymerase II"/>
    <property type="evidence" value="ECO:0007669"/>
    <property type="project" value="TreeGrafter"/>
</dbReference>
<evidence type="ECO:0000256" key="2">
    <source>
        <dbReference type="ARBA" id="ARBA00010427"/>
    </source>
</evidence>
<dbReference type="GO" id="GO:0016593">
    <property type="term" value="C:Cdc73/Paf1 complex"/>
    <property type="evidence" value="ECO:0007669"/>
    <property type="project" value="InterPro"/>
</dbReference>
<dbReference type="Proteomes" id="UP000001876">
    <property type="component" value="Unassembled WGS sequence"/>
</dbReference>
<dbReference type="Pfam" id="PF16050">
    <property type="entry name" value="CDC73_N"/>
    <property type="match status" value="1"/>
</dbReference>
<feature type="region of interest" description="Disordered" evidence="5">
    <location>
        <begin position="242"/>
        <end position="265"/>
    </location>
</feature>
<dbReference type="STRING" id="564608.C1N0W7"/>
<dbReference type="OMA" id="HVKWAEL"/>
<dbReference type="Pfam" id="PF05179">
    <property type="entry name" value="CDC73_C"/>
    <property type="match status" value="1"/>
</dbReference>
<name>C1N0W7_MICPC</name>
<evidence type="ECO:0000313" key="9">
    <source>
        <dbReference type="Proteomes" id="UP000001876"/>
    </source>
</evidence>
<evidence type="ECO:0000259" key="7">
    <source>
        <dbReference type="Pfam" id="PF16050"/>
    </source>
</evidence>
<keyword evidence="3" id="KW-0804">Transcription</keyword>
<feature type="domain" description="Paf1 complex subunit Cdc73 N-terminal" evidence="7">
    <location>
        <begin position="2"/>
        <end position="114"/>
    </location>
</feature>
<dbReference type="PANTHER" id="PTHR12466">
    <property type="entry name" value="CDC73 DOMAIN PROTEIN"/>
    <property type="match status" value="1"/>
</dbReference>
<keyword evidence="9" id="KW-1185">Reference proteome</keyword>
<feature type="compositionally biased region" description="Gly residues" evidence="5">
    <location>
        <begin position="247"/>
        <end position="256"/>
    </location>
</feature>
<sequence>MDPLRLIRDYYVKGLLEKSTHDDTHVHLDELNSFPRKGVTNYKAKMGKGYLTVEAIWFFARAHALNPKEAHPQYMAAALKAKFDRVSLIERKDLLEYITGKVDVSANVDVTAPALTAPEDEDADARGGRKRGAAGDAMDVDDDENRAPIARTMHTRNSVLQCDKDFSVVLGFFGAAAGGGGGGDATGDGKKAKKPENIAPIKSNRFGDVKQDEFMKEHLGEGFADLGIDVNASFLDSKKPSRLASVTGGGGGGASGLGAASTRRDPSEGAMPLIIVPAGYGKALFNMYNVAEFLANEKLVTWDSVHKSGGKKHSNIVFKRRYKRDRSIKYEVTDKAPDKRSPDWARVVAVFVSGKEWQFKNWPFQGADDGDLVDCFQKVKGFYAQYDTDKAEDIIKKWNVKTLRFQKNVRHGDRAQFEAFWADVDAHLELRRSKLAY</sequence>
<dbReference type="KEGG" id="mpp:MICPUCDRAFT_45808"/>
<reference evidence="8 9" key="1">
    <citation type="journal article" date="2009" name="Science">
        <title>Green evolution and dynamic adaptations revealed by genomes of the marine picoeukaryotes Micromonas.</title>
        <authorList>
            <person name="Worden A.Z."/>
            <person name="Lee J.H."/>
            <person name="Mock T."/>
            <person name="Rouze P."/>
            <person name="Simmons M.P."/>
            <person name="Aerts A.L."/>
            <person name="Allen A.E."/>
            <person name="Cuvelier M.L."/>
            <person name="Derelle E."/>
            <person name="Everett M.V."/>
            <person name="Foulon E."/>
            <person name="Grimwood J."/>
            <person name="Gundlach H."/>
            <person name="Henrissat B."/>
            <person name="Napoli C."/>
            <person name="McDonald S.M."/>
            <person name="Parker M.S."/>
            <person name="Rombauts S."/>
            <person name="Salamov A."/>
            <person name="Von Dassow P."/>
            <person name="Badger J.H."/>
            <person name="Coutinho P.M."/>
            <person name="Demir E."/>
            <person name="Dubchak I."/>
            <person name="Gentemann C."/>
            <person name="Eikrem W."/>
            <person name="Gready J.E."/>
            <person name="John U."/>
            <person name="Lanier W."/>
            <person name="Lindquist E.A."/>
            <person name="Lucas S."/>
            <person name="Mayer K.F."/>
            <person name="Moreau H."/>
            <person name="Not F."/>
            <person name="Otillar R."/>
            <person name="Panaud O."/>
            <person name="Pangilinan J."/>
            <person name="Paulsen I."/>
            <person name="Piegu B."/>
            <person name="Poliakov A."/>
            <person name="Robbens S."/>
            <person name="Schmutz J."/>
            <person name="Toulza E."/>
            <person name="Wyss T."/>
            <person name="Zelensky A."/>
            <person name="Zhou K."/>
            <person name="Armbrust E.V."/>
            <person name="Bhattacharya D."/>
            <person name="Goodenough U.W."/>
            <person name="Van de Peer Y."/>
            <person name="Grigoriev I.V."/>
        </authorList>
    </citation>
    <scope>NUCLEOTIDE SEQUENCE [LARGE SCALE GENOMIC DNA]</scope>
    <source>
        <strain evidence="8 9">CCMP1545</strain>
    </source>
</reference>
<dbReference type="Gene3D" id="3.40.50.11990">
    <property type="entry name" value="RNA polymerase II accessory factor, Cdc73 C-terminal domain"/>
    <property type="match status" value="1"/>
</dbReference>
<comment type="subcellular location">
    <subcellularLocation>
        <location evidence="1">Nucleus</location>
    </subcellularLocation>
</comment>
<evidence type="ECO:0000256" key="1">
    <source>
        <dbReference type="ARBA" id="ARBA00004123"/>
    </source>
</evidence>
<dbReference type="AlphaFoldDB" id="C1N0W7"/>
<evidence type="ECO:0000313" key="8">
    <source>
        <dbReference type="EMBL" id="EEH54096.1"/>
    </source>
</evidence>
<dbReference type="GO" id="GO:0006368">
    <property type="term" value="P:transcription elongation by RNA polymerase II"/>
    <property type="evidence" value="ECO:0007669"/>
    <property type="project" value="InterPro"/>
</dbReference>
<dbReference type="InterPro" id="IPR007852">
    <property type="entry name" value="Cdc73/Parafibromin"/>
</dbReference>
<gene>
    <name evidence="8" type="ORF">MICPUCDRAFT_45808</name>
</gene>
<accession>C1N0W7</accession>
<feature type="region of interest" description="Disordered" evidence="5">
    <location>
        <begin position="115"/>
        <end position="141"/>
    </location>
</feature>
<dbReference type="GO" id="GO:0000993">
    <property type="term" value="F:RNA polymerase II complex binding"/>
    <property type="evidence" value="ECO:0007669"/>
    <property type="project" value="TreeGrafter"/>
</dbReference>
<dbReference type="RefSeq" id="XP_003061466.1">
    <property type="nucleotide sequence ID" value="XM_003061420.1"/>
</dbReference>
<organism evidence="9">
    <name type="scientific">Micromonas pusilla (strain CCMP1545)</name>
    <name type="common">Picoplanktonic green alga</name>
    <dbReference type="NCBI Taxonomy" id="564608"/>
    <lineage>
        <taxon>Eukaryota</taxon>
        <taxon>Viridiplantae</taxon>
        <taxon>Chlorophyta</taxon>
        <taxon>Mamiellophyceae</taxon>
        <taxon>Mamiellales</taxon>
        <taxon>Mamiellaceae</taxon>
        <taxon>Micromonas</taxon>
    </lineage>
</organism>
<evidence type="ECO:0000256" key="4">
    <source>
        <dbReference type="ARBA" id="ARBA00023242"/>
    </source>
</evidence>
<evidence type="ECO:0000256" key="5">
    <source>
        <dbReference type="SAM" id="MobiDB-lite"/>
    </source>
</evidence>
<dbReference type="InterPro" id="IPR038103">
    <property type="entry name" value="CDC73_C_sf"/>
</dbReference>
<dbReference type="InterPro" id="IPR032041">
    <property type="entry name" value="Cdc73_N"/>
</dbReference>